<evidence type="ECO:0000256" key="1">
    <source>
        <dbReference type="ARBA" id="ARBA00004651"/>
    </source>
</evidence>
<evidence type="ECO:0000256" key="9">
    <source>
        <dbReference type="SAM" id="Phobius"/>
    </source>
</evidence>
<evidence type="ECO:0000256" key="6">
    <source>
        <dbReference type="ARBA" id="ARBA00022989"/>
    </source>
</evidence>
<feature type="compositionally biased region" description="Gly residues" evidence="8">
    <location>
        <begin position="590"/>
        <end position="605"/>
    </location>
</feature>
<dbReference type="InterPro" id="IPR056785">
    <property type="entry name" value="YkcA/B-like_C"/>
</dbReference>
<keyword evidence="5 9" id="KW-0812">Transmembrane</keyword>
<evidence type="ECO:0000256" key="3">
    <source>
        <dbReference type="ARBA" id="ARBA00022676"/>
    </source>
</evidence>
<feature type="transmembrane region" description="Helical" evidence="9">
    <location>
        <begin position="286"/>
        <end position="304"/>
    </location>
</feature>
<keyword evidence="7 9" id="KW-0472">Membrane</keyword>
<evidence type="ECO:0000313" key="13">
    <source>
        <dbReference type="Proteomes" id="UP000523079"/>
    </source>
</evidence>
<feature type="transmembrane region" description="Helical" evidence="9">
    <location>
        <begin position="206"/>
        <end position="225"/>
    </location>
</feature>
<feature type="transmembrane region" description="Helical" evidence="9">
    <location>
        <begin position="483"/>
        <end position="505"/>
    </location>
</feature>
<dbReference type="Pfam" id="PF13231">
    <property type="entry name" value="PMT_2"/>
    <property type="match status" value="1"/>
</dbReference>
<feature type="region of interest" description="Disordered" evidence="8">
    <location>
        <begin position="562"/>
        <end position="608"/>
    </location>
</feature>
<dbReference type="InterPro" id="IPR050297">
    <property type="entry name" value="LipidA_mod_glycosyltrf_83"/>
</dbReference>
<feature type="domain" description="Putative mannosyltransferase YkcA/B-like C-terminal" evidence="11">
    <location>
        <begin position="619"/>
        <end position="708"/>
    </location>
</feature>
<organism evidence="12 13">
    <name type="scientific">Microlunatus kandeliicorticis</name>
    <dbReference type="NCBI Taxonomy" id="1759536"/>
    <lineage>
        <taxon>Bacteria</taxon>
        <taxon>Bacillati</taxon>
        <taxon>Actinomycetota</taxon>
        <taxon>Actinomycetes</taxon>
        <taxon>Propionibacteriales</taxon>
        <taxon>Propionibacteriaceae</taxon>
        <taxon>Microlunatus</taxon>
    </lineage>
</organism>
<dbReference type="InterPro" id="IPR038731">
    <property type="entry name" value="RgtA/B/C-like"/>
</dbReference>
<feature type="compositionally biased region" description="Gly residues" evidence="8">
    <location>
        <begin position="562"/>
        <end position="571"/>
    </location>
</feature>
<evidence type="ECO:0000256" key="7">
    <source>
        <dbReference type="ARBA" id="ARBA00023136"/>
    </source>
</evidence>
<comment type="subcellular location">
    <subcellularLocation>
        <location evidence="1">Cell membrane</location>
        <topology evidence="1">Multi-pass membrane protein</topology>
    </subcellularLocation>
</comment>
<keyword evidence="13" id="KW-1185">Reference proteome</keyword>
<proteinExistence type="predicted"/>
<feature type="region of interest" description="Disordered" evidence="8">
    <location>
        <begin position="1"/>
        <end position="33"/>
    </location>
</feature>
<gene>
    <name evidence="12" type="ORF">FHX74_002442</name>
</gene>
<evidence type="ECO:0000256" key="4">
    <source>
        <dbReference type="ARBA" id="ARBA00022679"/>
    </source>
</evidence>
<dbReference type="PANTHER" id="PTHR33908">
    <property type="entry name" value="MANNOSYLTRANSFERASE YKCB-RELATED"/>
    <property type="match status" value="1"/>
</dbReference>
<feature type="transmembrane region" description="Helical" evidence="9">
    <location>
        <begin position="512"/>
        <end position="534"/>
    </location>
</feature>
<feature type="transmembrane region" description="Helical" evidence="9">
    <location>
        <begin position="402"/>
        <end position="422"/>
    </location>
</feature>
<name>A0A7W3ITB0_9ACTN</name>
<feature type="compositionally biased region" description="Low complexity" evidence="8">
    <location>
        <begin position="575"/>
        <end position="589"/>
    </location>
</feature>
<dbReference type="GO" id="GO:0009103">
    <property type="term" value="P:lipopolysaccharide biosynthetic process"/>
    <property type="evidence" value="ECO:0007669"/>
    <property type="project" value="UniProtKB-ARBA"/>
</dbReference>
<dbReference type="GO" id="GO:0016763">
    <property type="term" value="F:pentosyltransferase activity"/>
    <property type="evidence" value="ECO:0007669"/>
    <property type="project" value="TreeGrafter"/>
</dbReference>
<reference evidence="12 13" key="1">
    <citation type="submission" date="2020-07" db="EMBL/GenBank/DDBJ databases">
        <title>Sequencing the genomes of 1000 actinobacteria strains.</title>
        <authorList>
            <person name="Klenk H.-P."/>
        </authorList>
    </citation>
    <scope>NUCLEOTIDE SEQUENCE [LARGE SCALE GENOMIC DNA]</scope>
    <source>
        <strain evidence="12 13">DSM 100723</strain>
    </source>
</reference>
<dbReference type="EMBL" id="JACGWT010000003">
    <property type="protein sequence ID" value="MBA8794823.1"/>
    <property type="molecule type" value="Genomic_DNA"/>
</dbReference>
<feature type="transmembrane region" description="Helical" evidence="9">
    <location>
        <begin position="260"/>
        <end position="279"/>
    </location>
</feature>
<evidence type="ECO:0000259" key="10">
    <source>
        <dbReference type="Pfam" id="PF13231"/>
    </source>
</evidence>
<accession>A0A7W3ITB0</accession>
<dbReference type="RefSeq" id="WP_182560356.1">
    <property type="nucleotide sequence ID" value="NZ_JACGWT010000003.1"/>
</dbReference>
<feature type="transmembrane region" description="Helical" evidence="9">
    <location>
        <begin position="175"/>
        <end position="200"/>
    </location>
</feature>
<evidence type="ECO:0000256" key="2">
    <source>
        <dbReference type="ARBA" id="ARBA00022475"/>
    </source>
</evidence>
<comment type="caution">
    <text evidence="12">The sequence shown here is derived from an EMBL/GenBank/DDBJ whole genome shotgun (WGS) entry which is preliminary data.</text>
</comment>
<feature type="transmembrane region" description="Helical" evidence="9">
    <location>
        <begin position="428"/>
        <end position="449"/>
    </location>
</feature>
<keyword evidence="2" id="KW-1003">Cell membrane</keyword>
<keyword evidence="4 12" id="KW-0808">Transferase</keyword>
<feature type="transmembrane region" description="Helical" evidence="9">
    <location>
        <begin position="373"/>
        <end position="390"/>
    </location>
</feature>
<evidence type="ECO:0000256" key="8">
    <source>
        <dbReference type="SAM" id="MobiDB-lite"/>
    </source>
</evidence>
<keyword evidence="3" id="KW-0328">Glycosyltransferase</keyword>
<evidence type="ECO:0000256" key="5">
    <source>
        <dbReference type="ARBA" id="ARBA00022692"/>
    </source>
</evidence>
<feature type="domain" description="Glycosyltransferase RgtA/B/C/D-like" evidence="10">
    <location>
        <begin position="130"/>
        <end position="297"/>
    </location>
</feature>
<dbReference type="Proteomes" id="UP000523079">
    <property type="component" value="Unassembled WGS sequence"/>
</dbReference>
<keyword evidence="6 9" id="KW-1133">Transmembrane helix</keyword>
<evidence type="ECO:0000313" key="12">
    <source>
        <dbReference type="EMBL" id="MBA8794823.1"/>
    </source>
</evidence>
<feature type="transmembrane region" description="Helical" evidence="9">
    <location>
        <begin position="456"/>
        <end position="477"/>
    </location>
</feature>
<dbReference type="GO" id="GO:0010041">
    <property type="term" value="P:response to iron(III) ion"/>
    <property type="evidence" value="ECO:0007669"/>
    <property type="project" value="TreeGrafter"/>
</dbReference>
<protein>
    <submittedName>
        <fullName evidence="12">4-amino-4-deoxy-L-arabinose transferase-like glycosyltransferase</fullName>
    </submittedName>
</protein>
<sequence length="724" mass="73365">MSETTLRAGRRPSAPSPSDPGAARAVPATTTDREHAVGLAPAPGVDHDHHSVFGRTGRLRRLWRGAEDQPAWARPALWLLLAATAALYLIDLTSSGYANEFYAAAVKSGTESWKAWLFGSLDSGNAITVDKPPGALWLMVLSARLFGFSSFSLLLPQALLGVGTVALVHAGVKRWYGASAALVAGLCVAVTPVAALMFRFDNPDAMLVFLMTAAAYAVIRAVDAARLRADGLGRARAAHLWMALAGAAIGFGFLTKMGQALLVLPGLVLVVLICSRARLVTRLLHLLTALVTMIVSAGWFIVLVELWPSAARPYIGGSTNNSLWELAVGYNGLGRLLGGSGNGGGGMGGGQNASFGGTAGLTRMFNSAFGTEISWLLPAALLGIVALAVITRREPRTGTGRAGVVLWGGWLVVTALVFSFMSGTIHPYYAVALVPAIGALVGIATTRLWSLRGDHLARGVLAVTITGTATWGSYLMLTRATGWLTGLAWAAMVGGLLGGVLLALGAGRLRKLAVAGIMIGALSALAGTTAFTLATAASGHNGSIPTSGPAVVSASSGMGGGMGGGFGGGPGGQPPGRTGTTQGSTSGTGSSSGTGSTGQTRGGTAGDSASSSELVALLDATSTRWSAAVVGDQSAAGYILSTDTAVMAVGGWSGSDDAPTLAQFQQYVQQGKISYFIASGQGGGGMGGGPGGNTDTSASQITSWVEAHYTAKTVGGVTVYDLTS</sequence>
<dbReference type="GO" id="GO:0005886">
    <property type="term" value="C:plasma membrane"/>
    <property type="evidence" value="ECO:0007669"/>
    <property type="project" value="UniProtKB-SubCell"/>
</dbReference>
<dbReference type="PANTHER" id="PTHR33908:SF3">
    <property type="entry name" value="UNDECAPRENYL PHOSPHATE-ALPHA-4-AMINO-4-DEOXY-L-ARABINOSE ARABINOSYL TRANSFERASE"/>
    <property type="match status" value="1"/>
</dbReference>
<feature type="transmembrane region" description="Helical" evidence="9">
    <location>
        <begin position="237"/>
        <end position="254"/>
    </location>
</feature>
<evidence type="ECO:0000259" key="11">
    <source>
        <dbReference type="Pfam" id="PF24878"/>
    </source>
</evidence>
<dbReference type="AlphaFoldDB" id="A0A7W3ITB0"/>
<feature type="transmembrane region" description="Helical" evidence="9">
    <location>
        <begin position="145"/>
        <end position="168"/>
    </location>
</feature>
<dbReference type="Pfam" id="PF24878">
    <property type="entry name" value="YkcB_C"/>
    <property type="match status" value="1"/>
</dbReference>
<feature type="transmembrane region" description="Helical" evidence="9">
    <location>
        <begin position="71"/>
        <end position="90"/>
    </location>
</feature>